<dbReference type="Pfam" id="PF08240">
    <property type="entry name" value="ADH_N"/>
    <property type="match status" value="1"/>
</dbReference>
<feature type="domain" description="Enoyl reductase (ER)" evidence="3">
    <location>
        <begin position="11"/>
        <end position="319"/>
    </location>
</feature>
<dbReference type="Gene3D" id="3.40.50.720">
    <property type="entry name" value="NAD(P)-binding Rossmann-like Domain"/>
    <property type="match status" value="1"/>
</dbReference>
<proteinExistence type="predicted"/>
<dbReference type="OrthoDB" id="9801186at2"/>
<dbReference type="GO" id="GO:0016651">
    <property type="term" value="F:oxidoreductase activity, acting on NAD(P)H"/>
    <property type="evidence" value="ECO:0007669"/>
    <property type="project" value="TreeGrafter"/>
</dbReference>
<dbReference type="SUPFAM" id="SSF51735">
    <property type="entry name" value="NAD(P)-binding Rossmann-fold domains"/>
    <property type="match status" value="1"/>
</dbReference>
<keyword evidence="1" id="KW-0521">NADP</keyword>
<dbReference type="InterPro" id="IPR020843">
    <property type="entry name" value="ER"/>
</dbReference>
<dbReference type="Gene3D" id="3.90.180.10">
    <property type="entry name" value="Medium-chain alcohol dehydrogenases, catalytic domain"/>
    <property type="match status" value="1"/>
</dbReference>
<comment type="caution">
    <text evidence="4">The sequence shown here is derived from an EMBL/GenBank/DDBJ whole genome shotgun (WGS) entry which is preliminary data.</text>
</comment>
<sequence>MVKTVVASAFGGPEVLEVIDEDLPAPGPGQVVVQMRAIGVNPVDYRLYSGEFGADPTLLPVRPGMEGSGVVVEVGPDSEEDGSEESASEEGGVQVGDEVIVYTGTGAYAERVLVSAKDVLLKPQSVAWDSAACLLTAGGTAVDAVRAAKVGEGDVVVIFGAAGGVGEVAVQLAAAWGARVIGVAREKHHDFLRTLGAVPVAPGEGILDRVRRIAPRGVDAVIDTIGTEEIVDTAIALGADLERVVTVVAFEQAKRDGFVAVGVGTKPSDWSRRETRPILVDLAGRGGLDVFVGRRFPLTEAAEAHRALQQPHPRGKFVLVP</sequence>
<keyword evidence="2" id="KW-0560">Oxidoreductase</keyword>
<dbReference type="PANTHER" id="PTHR48106:SF18">
    <property type="entry name" value="QUINONE OXIDOREDUCTASE PIG3"/>
    <property type="match status" value="1"/>
</dbReference>
<evidence type="ECO:0000313" key="4">
    <source>
        <dbReference type="EMBL" id="RVW01926.1"/>
    </source>
</evidence>
<protein>
    <submittedName>
        <fullName evidence="4">NADP-dependent oxidoreductase</fullName>
    </submittedName>
</protein>
<gene>
    <name evidence="4" type="ORF">EGT50_10725</name>
</gene>
<dbReference type="CDD" id="cd05289">
    <property type="entry name" value="MDR_like_2"/>
    <property type="match status" value="1"/>
</dbReference>
<dbReference type="InterPro" id="IPR013154">
    <property type="entry name" value="ADH-like_N"/>
</dbReference>
<reference evidence="4 5" key="1">
    <citation type="submission" date="2018-11" db="EMBL/GenBank/DDBJ databases">
        <title>Rhodococcus spongicola sp. nov. and Rhodococcus xishaensis sp. nov. from marine sponges.</title>
        <authorList>
            <person name="Li L."/>
            <person name="Lin H.W."/>
        </authorList>
    </citation>
    <scope>NUCLEOTIDE SEQUENCE [LARGE SCALE GENOMIC DNA]</scope>
    <source>
        <strain evidence="4 5">LHW51113</strain>
    </source>
</reference>
<dbReference type="SUPFAM" id="SSF50129">
    <property type="entry name" value="GroES-like"/>
    <property type="match status" value="1"/>
</dbReference>
<dbReference type="GO" id="GO:0070402">
    <property type="term" value="F:NADPH binding"/>
    <property type="evidence" value="ECO:0007669"/>
    <property type="project" value="TreeGrafter"/>
</dbReference>
<dbReference type="InterPro" id="IPR036291">
    <property type="entry name" value="NAD(P)-bd_dom_sf"/>
</dbReference>
<dbReference type="RefSeq" id="WP_127954203.1">
    <property type="nucleotide sequence ID" value="NZ_RKLO01000004.1"/>
</dbReference>
<dbReference type="Pfam" id="PF00107">
    <property type="entry name" value="ADH_zinc_N"/>
    <property type="match status" value="1"/>
</dbReference>
<dbReference type="SMART" id="SM00829">
    <property type="entry name" value="PKS_ER"/>
    <property type="match status" value="1"/>
</dbReference>
<keyword evidence="5" id="KW-1185">Reference proteome</keyword>
<dbReference type="EMBL" id="RKLO01000004">
    <property type="protein sequence ID" value="RVW01926.1"/>
    <property type="molecule type" value="Genomic_DNA"/>
</dbReference>
<evidence type="ECO:0000256" key="1">
    <source>
        <dbReference type="ARBA" id="ARBA00022857"/>
    </source>
</evidence>
<evidence type="ECO:0000313" key="5">
    <source>
        <dbReference type="Proteomes" id="UP000283479"/>
    </source>
</evidence>
<dbReference type="PANTHER" id="PTHR48106">
    <property type="entry name" value="QUINONE OXIDOREDUCTASE PIG3-RELATED"/>
    <property type="match status" value="1"/>
</dbReference>
<dbReference type="Proteomes" id="UP000283479">
    <property type="component" value="Unassembled WGS sequence"/>
</dbReference>
<name>A0A3S3A8A9_9NOCA</name>
<dbReference type="AlphaFoldDB" id="A0A3S3A8A9"/>
<evidence type="ECO:0000259" key="3">
    <source>
        <dbReference type="SMART" id="SM00829"/>
    </source>
</evidence>
<dbReference type="InterPro" id="IPR011032">
    <property type="entry name" value="GroES-like_sf"/>
</dbReference>
<organism evidence="4 5">
    <name type="scientific">Rhodococcus xishaensis</name>
    <dbReference type="NCBI Taxonomy" id="2487364"/>
    <lineage>
        <taxon>Bacteria</taxon>
        <taxon>Bacillati</taxon>
        <taxon>Actinomycetota</taxon>
        <taxon>Actinomycetes</taxon>
        <taxon>Mycobacteriales</taxon>
        <taxon>Nocardiaceae</taxon>
        <taxon>Rhodococcus</taxon>
    </lineage>
</organism>
<accession>A0A3S3A8A9</accession>
<evidence type="ECO:0000256" key="2">
    <source>
        <dbReference type="ARBA" id="ARBA00023002"/>
    </source>
</evidence>
<dbReference type="InterPro" id="IPR013149">
    <property type="entry name" value="ADH-like_C"/>
</dbReference>